<evidence type="ECO:0000256" key="8">
    <source>
        <dbReference type="ARBA" id="ARBA00023128"/>
    </source>
</evidence>
<evidence type="ECO:0000256" key="9">
    <source>
        <dbReference type="ARBA" id="ARBA00023136"/>
    </source>
</evidence>
<dbReference type="OrthoDB" id="10250268at2759"/>
<protein>
    <submittedName>
        <fullName evidence="11">Ndufa2, NADH:ubiquinone oxidoreductase 10.5kD subunit</fullName>
    </submittedName>
</protein>
<evidence type="ECO:0000256" key="7">
    <source>
        <dbReference type="ARBA" id="ARBA00022982"/>
    </source>
</evidence>
<proteinExistence type="inferred from homology"/>
<dbReference type="AlphaFoldDB" id="A0A9P7V6W0"/>
<dbReference type="GO" id="GO:0005743">
    <property type="term" value="C:mitochondrial inner membrane"/>
    <property type="evidence" value="ECO:0007669"/>
    <property type="project" value="UniProtKB-SubCell"/>
</dbReference>
<comment type="subcellular location">
    <subcellularLocation>
        <location evidence="2">Mitochondrion inner membrane</location>
        <topology evidence="2">Peripheral membrane protein</topology>
        <orientation evidence="2">Matrix side</orientation>
    </subcellularLocation>
</comment>
<evidence type="ECO:0000256" key="5">
    <source>
        <dbReference type="ARBA" id="ARBA00022660"/>
    </source>
</evidence>
<evidence type="ECO:0000256" key="1">
    <source>
        <dbReference type="ARBA" id="ARBA00003195"/>
    </source>
</evidence>
<dbReference type="PIRSF" id="PIRSF005822">
    <property type="entry name" value="NDUA2"/>
    <property type="match status" value="1"/>
</dbReference>
<dbReference type="EMBL" id="JAHMUF010000018">
    <property type="protein sequence ID" value="KAG7192470.1"/>
    <property type="molecule type" value="Genomic_DNA"/>
</dbReference>
<keyword evidence="8" id="KW-0496">Mitochondrion</keyword>
<organism evidence="11 12">
    <name type="scientific">Scheffersomyces spartinae</name>
    <dbReference type="NCBI Taxonomy" id="45513"/>
    <lineage>
        <taxon>Eukaryota</taxon>
        <taxon>Fungi</taxon>
        <taxon>Dikarya</taxon>
        <taxon>Ascomycota</taxon>
        <taxon>Saccharomycotina</taxon>
        <taxon>Pichiomycetes</taxon>
        <taxon>Debaryomycetaceae</taxon>
        <taxon>Scheffersomyces</taxon>
    </lineage>
</organism>
<evidence type="ECO:0000313" key="12">
    <source>
        <dbReference type="Proteomes" id="UP000790833"/>
    </source>
</evidence>
<evidence type="ECO:0000259" key="10">
    <source>
        <dbReference type="SMART" id="SM00916"/>
    </source>
</evidence>
<dbReference type="Proteomes" id="UP000790833">
    <property type="component" value="Unassembled WGS sequence"/>
</dbReference>
<dbReference type="PANTHER" id="PTHR12878">
    <property type="entry name" value="NADH-UBIQUINONE OXIDOREDUCTASE B8 SUBUNIT"/>
    <property type="match status" value="1"/>
</dbReference>
<sequence>MSKFAIPTALRELRFHLSQTGEASVPLRNFLSKNYTALKGTSKLPILVRESFGIPPSVTARFVGGVEKKTNLDKLDAQGIESALKDMLKQ</sequence>
<dbReference type="InterPro" id="IPR036249">
    <property type="entry name" value="Thioredoxin-like_sf"/>
</dbReference>
<keyword evidence="6" id="KW-0999">Mitochondrion inner membrane</keyword>
<dbReference type="InterPro" id="IPR016464">
    <property type="entry name" value="NADH_Ub_cplx-1_asu_su-2"/>
</dbReference>
<comment type="caution">
    <text evidence="11">The sequence shown here is derived from an EMBL/GenBank/DDBJ whole genome shotgun (WGS) entry which is preliminary data.</text>
</comment>
<dbReference type="GeneID" id="66115245"/>
<feature type="domain" description="Ribosomal protein/NADH dehydrogenase" evidence="10">
    <location>
        <begin position="19"/>
        <end position="90"/>
    </location>
</feature>
<evidence type="ECO:0000256" key="3">
    <source>
        <dbReference type="ARBA" id="ARBA00008939"/>
    </source>
</evidence>
<name>A0A9P7V6W0_9ASCO</name>
<dbReference type="Pfam" id="PF05047">
    <property type="entry name" value="L51_S25_CI-B8"/>
    <property type="match status" value="1"/>
</dbReference>
<keyword evidence="7" id="KW-0249">Electron transport</keyword>
<keyword evidence="12" id="KW-1185">Reference proteome</keyword>
<comment type="similarity">
    <text evidence="3">Belongs to the complex I NDUFA2 subunit family.</text>
</comment>
<evidence type="ECO:0000256" key="6">
    <source>
        <dbReference type="ARBA" id="ARBA00022792"/>
    </source>
</evidence>
<keyword evidence="4" id="KW-0813">Transport</keyword>
<keyword evidence="5" id="KW-0679">Respiratory chain</keyword>
<evidence type="ECO:0000256" key="4">
    <source>
        <dbReference type="ARBA" id="ARBA00022448"/>
    </source>
</evidence>
<dbReference type="RefSeq" id="XP_043048020.1">
    <property type="nucleotide sequence ID" value="XM_043192652.1"/>
</dbReference>
<dbReference type="PANTHER" id="PTHR12878:SF0">
    <property type="entry name" value="NADH DEHYDROGENASE [UBIQUINONE] 1 ALPHA SUBCOMPLEX SUBUNIT 2"/>
    <property type="match status" value="1"/>
</dbReference>
<dbReference type="SUPFAM" id="SSF52833">
    <property type="entry name" value="Thioredoxin-like"/>
    <property type="match status" value="1"/>
</dbReference>
<reference evidence="11" key="1">
    <citation type="submission" date="2021-03" db="EMBL/GenBank/DDBJ databases">
        <authorList>
            <person name="Palmer J.M."/>
        </authorList>
    </citation>
    <scope>NUCLEOTIDE SEQUENCE</scope>
    <source>
        <strain evidence="11">ARV_011</strain>
    </source>
</reference>
<evidence type="ECO:0000313" key="11">
    <source>
        <dbReference type="EMBL" id="KAG7192470.1"/>
    </source>
</evidence>
<keyword evidence="9" id="KW-0472">Membrane</keyword>
<comment type="function">
    <text evidence="1">Accessory subunit of the mitochondrial membrane respiratory chain NADH dehydrogenase (Complex I), that is believed not to be involved in catalysis. Complex I functions in the transfer of electrons from NADH to the respiratory chain. The immediate electron acceptor for the enzyme is believed to be ubiquinone.</text>
</comment>
<gene>
    <name evidence="11" type="primary">NDUFA2</name>
    <name evidence="11" type="ORF">KQ657_001871</name>
</gene>
<dbReference type="Gene3D" id="3.40.30.10">
    <property type="entry name" value="Glutaredoxin"/>
    <property type="match status" value="1"/>
</dbReference>
<evidence type="ECO:0000256" key="2">
    <source>
        <dbReference type="ARBA" id="ARBA00004443"/>
    </source>
</evidence>
<accession>A0A9P7V6W0</accession>
<dbReference type="SMART" id="SM00916">
    <property type="entry name" value="L51_S25_CI-B8"/>
    <property type="match status" value="1"/>
</dbReference>
<dbReference type="InterPro" id="IPR007741">
    <property type="entry name" value="Ribosomal_mL43/mS25/NADH_DH"/>
</dbReference>